<protein>
    <submittedName>
        <fullName evidence="1">Uncharacterized protein</fullName>
    </submittedName>
</protein>
<dbReference type="Proteomes" id="UP000576969">
    <property type="component" value="Unassembled WGS sequence"/>
</dbReference>
<dbReference type="EMBL" id="JACCBV010000001">
    <property type="protein sequence ID" value="NYE20522.1"/>
    <property type="molecule type" value="Genomic_DNA"/>
</dbReference>
<dbReference type="AlphaFoldDB" id="A0A7Y9GPZ6"/>
<accession>A0A7Y9GPZ6</accession>
<keyword evidence="2" id="KW-1185">Reference proteome</keyword>
<evidence type="ECO:0000313" key="2">
    <source>
        <dbReference type="Proteomes" id="UP000576969"/>
    </source>
</evidence>
<sequence>MSDLLELLGDEWTLPDVAEIVPEARRWSCKHPDRDTATHGCRESGRAPLTWSDVYGAYVDGMGRIARCGYCVSCIGSGRTSVRDPWTDELVDYRGAPCRMCSGTGWTEHAWDCNPDWHRHHMTIRVPEPATAFGVTFDGRTVVPGEYV</sequence>
<dbReference type="RefSeq" id="WP_179490555.1">
    <property type="nucleotide sequence ID" value="NZ_JACCBV010000001.1"/>
</dbReference>
<evidence type="ECO:0000313" key="1">
    <source>
        <dbReference type="EMBL" id="NYE20522.1"/>
    </source>
</evidence>
<gene>
    <name evidence="1" type="ORF">BJ991_002550</name>
</gene>
<proteinExistence type="predicted"/>
<name>A0A7Y9GPZ6_9MICO</name>
<organism evidence="1 2">
    <name type="scientific">Microbacterium immunditiarum</name>
    <dbReference type="NCBI Taxonomy" id="337480"/>
    <lineage>
        <taxon>Bacteria</taxon>
        <taxon>Bacillati</taxon>
        <taxon>Actinomycetota</taxon>
        <taxon>Actinomycetes</taxon>
        <taxon>Micrococcales</taxon>
        <taxon>Microbacteriaceae</taxon>
        <taxon>Microbacterium</taxon>
    </lineage>
</organism>
<comment type="caution">
    <text evidence="1">The sequence shown here is derived from an EMBL/GenBank/DDBJ whole genome shotgun (WGS) entry which is preliminary data.</text>
</comment>
<reference evidence="1 2" key="1">
    <citation type="submission" date="2020-07" db="EMBL/GenBank/DDBJ databases">
        <title>Sequencing the genomes of 1000 actinobacteria strains.</title>
        <authorList>
            <person name="Klenk H.-P."/>
        </authorList>
    </citation>
    <scope>NUCLEOTIDE SEQUENCE [LARGE SCALE GENOMIC DNA]</scope>
    <source>
        <strain evidence="1 2">DSM 24662</strain>
    </source>
</reference>